<feature type="binding site" evidence="5">
    <location>
        <position position="302"/>
    </location>
    <ligand>
        <name>Fe cation</name>
        <dbReference type="ChEBI" id="CHEBI:24875"/>
        <note>catalytic</note>
    </ligand>
</feature>
<name>A0AAV9ARP8_ACOGR</name>
<feature type="compositionally biased region" description="Pro residues" evidence="6">
    <location>
        <begin position="50"/>
        <end position="59"/>
    </location>
</feature>
<keyword evidence="3" id="KW-0223">Dioxygenase</keyword>
<dbReference type="PANTHER" id="PTHR10543:SF101">
    <property type="entry name" value="9-CIS-EPOXYCAROTENOID DIOXYGENASE NCED6, CHLOROPLASTIC"/>
    <property type="match status" value="1"/>
</dbReference>
<evidence type="ECO:0008006" key="9">
    <source>
        <dbReference type="Google" id="ProtNLM"/>
    </source>
</evidence>
<organism evidence="7 8">
    <name type="scientific">Acorus gramineus</name>
    <name type="common">Dwarf sweet flag</name>
    <dbReference type="NCBI Taxonomy" id="55184"/>
    <lineage>
        <taxon>Eukaryota</taxon>
        <taxon>Viridiplantae</taxon>
        <taxon>Streptophyta</taxon>
        <taxon>Embryophyta</taxon>
        <taxon>Tracheophyta</taxon>
        <taxon>Spermatophyta</taxon>
        <taxon>Magnoliopsida</taxon>
        <taxon>Liliopsida</taxon>
        <taxon>Acoraceae</taxon>
        <taxon>Acorus</taxon>
    </lineage>
</organism>
<accession>A0AAV9ARP8</accession>
<dbReference type="Proteomes" id="UP001179952">
    <property type="component" value="Unassembled WGS sequence"/>
</dbReference>
<keyword evidence="3" id="KW-0560">Oxidoreductase</keyword>
<dbReference type="GO" id="GO:0016121">
    <property type="term" value="P:carotene catabolic process"/>
    <property type="evidence" value="ECO:0007669"/>
    <property type="project" value="TreeGrafter"/>
</dbReference>
<dbReference type="EMBL" id="JAUJYN010000007">
    <property type="protein sequence ID" value="KAK1266605.1"/>
    <property type="molecule type" value="Genomic_DNA"/>
</dbReference>
<sequence length="601" mass="66515">MTTMSHLTHNPLHSPSLPKTTRVRCYPRTCEMVLSSPLKVAKPSERTLNKPPPPPPLLKPPTHLTAKPFTKTPPPHPSQIASPTTTTQPNPLQKLVTSAIDFIETKFIVEPSKAATLPRTVDPVEQLSGNFSPVRESPVHDCLDVVGRIPDGLRGVYVRNGPNPMFPPTGGHHLFDGDGMIHAVSLNGPDSASYCCRFTRTNRLMQEVNLGRPVFPKAIGELHGKSGIGRLALFYARSLAGIVNHEFGVGTANAGLVHFNGRLLALSEDDLPYEVRITRDGDLETVGRFDFHGQLESSMIAHPKLDPSTGELFSLSYDPVRKPYLKYFHVDGAGEKSKDVEISIGRSTMIHDFAITENLVVIPDQQMVFDLSRMLLHGESPVLFDRVKKTRFGVMPRYDQDESRMKWVDVPDCFCFHLWNAWEEDGGRTVVVIGSCMDPADSVFSGEPMRSVLSEIRLDVLTGESSRREVVAGVNLEAGQVNKMRLGRKSRFVYLAMAEPWPRCSGIAKVDLVSGEVKRFYYGDGWFGGEPMFVPVKGGVGEDEGYVVGFVTHEGRGESMMVVLNGSDMRREAVIRLPSRVPFGFHGTFVGVDELRKGKSW</sequence>
<protein>
    <recommendedName>
        <fullName evidence="9">9-cis-epoxycarotenoid dioxygenase</fullName>
    </recommendedName>
</protein>
<feature type="binding site" evidence="5">
    <location>
        <position position="586"/>
    </location>
    <ligand>
        <name>Fe cation</name>
        <dbReference type="ChEBI" id="CHEBI:24875"/>
        <note>catalytic</note>
    </ligand>
</feature>
<feature type="region of interest" description="Disordered" evidence="6">
    <location>
        <begin position="37"/>
        <end position="91"/>
    </location>
</feature>
<comment type="cofactor">
    <cofactor evidence="5">
        <name>Fe(2+)</name>
        <dbReference type="ChEBI" id="CHEBI:29033"/>
    </cofactor>
    <text evidence="5">Binds 1 Fe(2+) ion per subunit.</text>
</comment>
<dbReference type="GO" id="GO:0046872">
    <property type="term" value="F:metal ion binding"/>
    <property type="evidence" value="ECO:0007669"/>
    <property type="project" value="UniProtKB-KW"/>
</dbReference>
<evidence type="ECO:0000256" key="2">
    <source>
        <dbReference type="ARBA" id="ARBA00022723"/>
    </source>
</evidence>
<evidence type="ECO:0000313" key="7">
    <source>
        <dbReference type="EMBL" id="KAK1266605.1"/>
    </source>
</evidence>
<keyword evidence="4 5" id="KW-0408">Iron</keyword>
<dbReference type="GO" id="GO:0009570">
    <property type="term" value="C:chloroplast stroma"/>
    <property type="evidence" value="ECO:0007669"/>
    <property type="project" value="TreeGrafter"/>
</dbReference>
<feature type="binding site" evidence="5">
    <location>
        <position position="351"/>
    </location>
    <ligand>
        <name>Fe cation</name>
        <dbReference type="ChEBI" id="CHEBI:24875"/>
        <note>catalytic</note>
    </ligand>
</feature>
<gene>
    <name evidence="7" type="ORF">QJS04_geneDACA000162</name>
</gene>
<evidence type="ECO:0000256" key="3">
    <source>
        <dbReference type="ARBA" id="ARBA00022964"/>
    </source>
</evidence>
<keyword evidence="8" id="KW-1185">Reference proteome</keyword>
<evidence type="ECO:0000256" key="4">
    <source>
        <dbReference type="ARBA" id="ARBA00023004"/>
    </source>
</evidence>
<reference evidence="7" key="1">
    <citation type="journal article" date="2023" name="Nat. Commun.">
        <title>Diploid and tetraploid genomes of Acorus and the evolution of monocots.</title>
        <authorList>
            <person name="Ma L."/>
            <person name="Liu K.W."/>
            <person name="Li Z."/>
            <person name="Hsiao Y.Y."/>
            <person name="Qi Y."/>
            <person name="Fu T."/>
            <person name="Tang G.D."/>
            <person name="Zhang D."/>
            <person name="Sun W.H."/>
            <person name="Liu D.K."/>
            <person name="Li Y."/>
            <person name="Chen G.Z."/>
            <person name="Liu X.D."/>
            <person name="Liao X.Y."/>
            <person name="Jiang Y.T."/>
            <person name="Yu X."/>
            <person name="Hao Y."/>
            <person name="Huang J."/>
            <person name="Zhao X.W."/>
            <person name="Ke S."/>
            <person name="Chen Y.Y."/>
            <person name="Wu W.L."/>
            <person name="Hsu J.L."/>
            <person name="Lin Y.F."/>
            <person name="Huang M.D."/>
            <person name="Li C.Y."/>
            <person name="Huang L."/>
            <person name="Wang Z.W."/>
            <person name="Zhao X."/>
            <person name="Zhong W.Y."/>
            <person name="Peng D.H."/>
            <person name="Ahmad S."/>
            <person name="Lan S."/>
            <person name="Zhang J.S."/>
            <person name="Tsai W.C."/>
            <person name="Van de Peer Y."/>
            <person name="Liu Z.J."/>
        </authorList>
    </citation>
    <scope>NUCLEOTIDE SEQUENCE</scope>
    <source>
        <strain evidence="7">SCP</strain>
    </source>
</reference>
<evidence type="ECO:0000256" key="1">
    <source>
        <dbReference type="ARBA" id="ARBA00006787"/>
    </source>
</evidence>
<dbReference type="Pfam" id="PF03055">
    <property type="entry name" value="RPE65"/>
    <property type="match status" value="1"/>
</dbReference>
<evidence type="ECO:0000256" key="6">
    <source>
        <dbReference type="SAM" id="MobiDB-lite"/>
    </source>
</evidence>
<feature type="compositionally biased region" description="Polar residues" evidence="6">
    <location>
        <begin position="1"/>
        <end position="19"/>
    </location>
</feature>
<dbReference type="AlphaFoldDB" id="A0AAV9ARP8"/>
<feature type="binding site" evidence="5">
    <location>
        <position position="417"/>
    </location>
    <ligand>
        <name>Fe cation</name>
        <dbReference type="ChEBI" id="CHEBI:24875"/>
        <note>catalytic</note>
    </ligand>
</feature>
<evidence type="ECO:0000256" key="5">
    <source>
        <dbReference type="PIRSR" id="PIRSR604294-1"/>
    </source>
</evidence>
<evidence type="ECO:0000313" key="8">
    <source>
        <dbReference type="Proteomes" id="UP001179952"/>
    </source>
</evidence>
<proteinExistence type="inferred from homology"/>
<keyword evidence="2 5" id="KW-0479">Metal-binding</keyword>
<dbReference type="InterPro" id="IPR004294">
    <property type="entry name" value="Carotenoid_Oase"/>
</dbReference>
<dbReference type="PANTHER" id="PTHR10543">
    <property type="entry name" value="BETA-CAROTENE DIOXYGENASE"/>
    <property type="match status" value="1"/>
</dbReference>
<comment type="caution">
    <text evidence="7">The sequence shown here is derived from an EMBL/GenBank/DDBJ whole genome shotgun (WGS) entry which is preliminary data.</text>
</comment>
<dbReference type="GO" id="GO:0010436">
    <property type="term" value="F:carotenoid dioxygenase activity"/>
    <property type="evidence" value="ECO:0007669"/>
    <property type="project" value="TreeGrafter"/>
</dbReference>
<feature type="region of interest" description="Disordered" evidence="6">
    <location>
        <begin position="1"/>
        <end position="20"/>
    </location>
</feature>
<feature type="compositionally biased region" description="Polar residues" evidence="6">
    <location>
        <begin position="79"/>
        <end position="91"/>
    </location>
</feature>
<comment type="similarity">
    <text evidence="1">Belongs to the carotenoid oxygenase family.</text>
</comment>
<reference evidence="7" key="2">
    <citation type="submission" date="2023-06" db="EMBL/GenBank/DDBJ databases">
        <authorList>
            <person name="Ma L."/>
            <person name="Liu K.-W."/>
            <person name="Li Z."/>
            <person name="Hsiao Y.-Y."/>
            <person name="Qi Y."/>
            <person name="Fu T."/>
            <person name="Tang G."/>
            <person name="Zhang D."/>
            <person name="Sun W.-H."/>
            <person name="Liu D.-K."/>
            <person name="Li Y."/>
            <person name="Chen G.-Z."/>
            <person name="Liu X.-D."/>
            <person name="Liao X.-Y."/>
            <person name="Jiang Y.-T."/>
            <person name="Yu X."/>
            <person name="Hao Y."/>
            <person name="Huang J."/>
            <person name="Zhao X.-W."/>
            <person name="Ke S."/>
            <person name="Chen Y.-Y."/>
            <person name="Wu W.-L."/>
            <person name="Hsu J.-L."/>
            <person name="Lin Y.-F."/>
            <person name="Huang M.-D."/>
            <person name="Li C.-Y."/>
            <person name="Huang L."/>
            <person name="Wang Z.-W."/>
            <person name="Zhao X."/>
            <person name="Zhong W.-Y."/>
            <person name="Peng D.-H."/>
            <person name="Ahmad S."/>
            <person name="Lan S."/>
            <person name="Zhang J.-S."/>
            <person name="Tsai W.-C."/>
            <person name="Van De Peer Y."/>
            <person name="Liu Z.-J."/>
        </authorList>
    </citation>
    <scope>NUCLEOTIDE SEQUENCE</scope>
    <source>
        <strain evidence="7">SCP</strain>
        <tissue evidence="7">Leaves</tissue>
    </source>
</reference>